<proteinExistence type="inferred from homology"/>
<comment type="catalytic activity">
    <reaction evidence="5">
        <text>pseudouridine(1915) in 23S rRNA + S-adenosyl-L-methionine = N(3)-methylpseudouridine(1915) in 23S rRNA + S-adenosyl-L-homocysteine + H(+)</text>
        <dbReference type="Rhea" id="RHEA:42752"/>
        <dbReference type="Rhea" id="RHEA-COMP:10221"/>
        <dbReference type="Rhea" id="RHEA-COMP:10222"/>
        <dbReference type="ChEBI" id="CHEBI:15378"/>
        <dbReference type="ChEBI" id="CHEBI:57856"/>
        <dbReference type="ChEBI" id="CHEBI:59789"/>
        <dbReference type="ChEBI" id="CHEBI:65314"/>
        <dbReference type="ChEBI" id="CHEBI:74486"/>
        <dbReference type="EC" id="2.1.1.177"/>
    </reaction>
</comment>
<feature type="binding site" evidence="5">
    <location>
        <begin position="123"/>
        <end position="128"/>
    </location>
    <ligand>
        <name>S-adenosyl-L-methionine</name>
        <dbReference type="ChEBI" id="CHEBI:59789"/>
    </ligand>
</feature>
<dbReference type="RefSeq" id="WP_104936844.1">
    <property type="nucleotide sequence ID" value="NZ_CP021255.1"/>
</dbReference>
<evidence type="ECO:0000256" key="2">
    <source>
        <dbReference type="ARBA" id="ARBA00022679"/>
    </source>
</evidence>
<feature type="binding site" evidence="5">
    <location>
        <position position="72"/>
    </location>
    <ligand>
        <name>S-adenosyl-L-methionine</name>
        <dbReference type="ChEBI" id="CHEBI:59789"/>
    </ligand>
</feature>
<comment type="subcellular location">
    <subcellularLocation>
        <location evidence="5">Cytoplasm</location>
    </subcellularLocation>
</comment>
<keyword evidence="7" id="KW-1185">Reference proteome</keyword>
<protein>
    <recommendedName>
        <fullName evidence="5">Ribosomal RNA large subunit methyltransferase H</fullName>
        <ecNumber evidence="5">2.1.1.177</ecNumber>
    </recommendedName>
    <alternativeName>
        <fullName evidence="5">23S rRNA (pseudouridine1915-N3)-methyltransferase</fullName>
    </alternativeName>
    <alternativeName>
        <fullName evidence="5">23S rRNA m3Psi1915 methyltransferase</fullName>
    </alternativeName>
    <alternativeName>
        <fullName evidence="5">rRNA (pseudouridine-N3-)-methyltransferase RlmH</fullName>
    </alternativeName>
</protein>
<evidence type="ECO:0000256" key="5">
    <source>
        <dbReference type="HAMAP-Rule" id="MF_00658"/>
    </source>
</evidence>
<evidence type="ECO:0000256" key="4">
    <source>
        <dbReference type="ARBA" id="ARBA00038303"/>
    </source>
</evidence>
<dbReference type="InterPro" id="IPR029026">
    <property type="entry name" value="tRNA_m1G_MTases_N"/>
</dbReference>
<keyword evidence="2 5" id="KW-0808">Transferase</keyword>
<dbReference type="Proteomes" id="UP000239867">
    <property type="component" value="Chromosome"/>
</dbReference>
<dbReference type="PANTHER" id="PTHR33603:SF1">
    <property type="entry name" value="RIBOSOMAL RNA LARGE SUBUNIT METHYLTRANSFERASE H"/>
    <property type="match status" value="1"/>
</dbReference>
<evidence type="ECO:0000256" key="1">
    <source>
        <dbReference type="ARBA" id="ARBA00022603"/>
    </source>
</evidence>
<dbReference type="Pfam" id="PF02590">
    <property type="entry name" value="SPOUT_MTase"/>
    <property type="match status" value="1"/>
</dbReference>
<dbReference type="GO" id="GO:0005737">
    <property type="term" value="C:cytoplasm"/>
    <property type="evidence" value="ECO:0007669"/>
    <property type="project" value="UniProtKB-SubCell"/>
</dbReference>
<dbReference type="EMBL" id="CP021255">
    <property type="protein sequence ID" value="AVD71598.1"/>
    <property type="molecule type" value="Genomic_DNA"/>
</dbReference>
<gene>
    <name evidence="5" type="primary">rlmH</name>
    <name evidence="6" type="ORF">CAY53_09060</name>
</gene>
<dbReference type="EC" id="2.1.1.177" evidence="5"/>
<dbReference type="SUPFAM" id="SSF75217">
    <property type="entry name" value="alpha/beta knot"/>
    <property type="match status" value="1"/>
</dbReference>
<dbReference type="KEGG" id="deo:CAY53_09060"/>
<dbReference type="PANTHER" id="PTHR33603">
    <property type="entry name" value="METHYLTRANSFERASE"/>
    <property type="match status" value="1"/>
</dbReference>
<keyword evidence="3 5" id="KW-0949">S-adenosyl-L-methionine</keyword>
<reference evidence="6" key="2">
    <citation type="journal article" date="2018" name="MBio">
        <title>Insights into the evolution of host association through the isolation and characterization of a novel human periodontal pathobiont, Desulfobulbus oralis.</title>
        <authorList>
            <person name="Cross K.L."/>
            <person name="Chirania P."/>
            <person name="Xiong W."/>
            <person name="Beall C.J."/>
            <person name="Elkins J.G."/>
            <person name="Giannone R.J."/>
            <person name="Griffen A.L."/>
            <person name="Guss A.M."/>
            <person name="Hettich R.L."/>
            <person name="Joshi S.S."/>
            <person name="Mokrzan E.M."/>
            <person name="Martin R.K."/>
            <person name="Zhulin I.B."/>
            <person name="Leys E.J."/>
            <person name="Podar M."/>
        </authorList>
    </citation>
    <scope>NUCLEOTIDE SEQUENCE [LARGE SCALE GENOMIC DNA]</scope>
    <source>
        <strain evidence="6">ORNL</strain>
    </source>
</reference>
<name>A0A2L1GPN2_9BACT</name>
<comment type="function">
    <text evidence="5">Specifically methylates the pseudouridine at position 1915 (m3Psi1915) in 23S rRNA.</text>
</comment>
<dbReference type="InterPro" id="IPR003742">
    <property type="entry name" value="RlmH-like"/>
</dbReference>
<dbReference type="HAMAP" id="MF_00658">
    <property type="entry name" value="23SrRNA_methyltr_H"/>
    <property type="match status" value="1"/>
</dbReference>
<comment type="subunit">
    <text evidence="5">Homodimer.</text>
</comment>
<evidence type="ECO:0000313" key="6">
    <source>
        <dbReference type="EMBL" id="AVD71598.1"/>
    </source>
</evidence>
<keyword evidence="5" id="KW-0698">rRNA processing</keyword>
<dbReference type="PIRSF" id="PIRSF004505">
    <property type="entry name" value="MT_bac"/>
    <property type="match status" value="1"/>
</dbReference>
<sequence>MKLVIPFLGKTKSAWIEAGIQDYAARLGRYAQLEMPVLKDPYVHGAPEERTKELQAQALLAAARGAQLLVALDAGGMSLNSVELADLWTRWEEQGRTSVALLIGGHLGLAQSLLDRASYPLALSSLTFTHEMSRLILLEQLYRVCTIRAGHPYHL</sequence>
<organism evidence="6 7">
    <name type="scientific">Desulfobulbus oralis</name>
    <dbReference type="NCBI Taxonomy" id="1986146"/>
    <lineage>
        <taxon>Bacteria</taxon>
        <taxon>Pseudomonadati</taxon>
        <taxon>Thermodesulfobacteriota</taxon>
        <taxon>Desulfobulbia</taxon>
        <taxon>Desulfobulbales</taxon>
        <taxon>Desulfobulbaceae</taxon>
        <taxon>Desulfobulbus</taxon>
    </lineage>
</organism>
<dbReference type="CDD" id="cd18081">
    <property type="entry name" value="RlmH-like"/>
    <property type="match status" value="1"/>
</dbReference>
<feature type="binding site" evidence="5">
    <location>
        <position position="104"/>
    </location>
    <ligand>
        <name>S-adenosyl-L-methionine</name>
        <dbReference type="ChEBI" id="CHEBI:59789"/>
    </ligand>
</feature>
<dbReference type="AlphaFoldDB" id="A0A2L1GPN2"/>
<keyword evidence="1 5" id="KW-0489">Methyltransferase</keyword>
<keyword evidence="5" id="KW-0963">Cytoplasm</keyword>
<dbReference type="OrthoDB" id="9806643at2"/>
<evidence type="ECO:0000313" key="7">
    <source>
        <dbReference type="Proteomes" id="UP000239867"/>
    </source>
</evidence>
<dbReference type="InterPro" id="IPR029028">
    <property type="entry name" value="Alpha/beta_knot_MTases"/>
</dbReference>
<evidence type="ECO:0000256" key="3">
    <source>
        <dbReference type="ARBA" id="ARBA00022691"/>
    </source>
</evidence>
<dbReference type="GO" id="GO:0070038">
    <property type="term" value="F:rRNA (pseudouridine-N3-)-methyltransferase activity"/>
    <property type="evidence" value="ECO:0007669"/>
    <property type="project" value="UniProtKB-UniRule"/>
</dbReference>
<accession>A0A2L1GPN2</accession>
<comment type="similarity">
    <text evidence="4 5">Belongs to the RNA methyltransferase RlmH family.</text>
</comment>
<reference evidence="6" key="1">
    <citation type="submission" date="2017-05" db="EMBL/GenBank/DDBJ databases">
        <authorList>
            <person name="Song R."/>
            <person name="Chenine A.L."/>
            <person name="Ruprecht R.M."/>
        </authorList>
    </citation>
    <scope>NUCLEOTIDE SEQUENCE</scope>
    <source>
        <strain evidence="6">ORNL</strain>
    </source>
</reference>
<dbReference type="Gene3D" id="3.40.1280.10">
    <property type="match status" value="1"/>
</dbReference>